<organism evidence="2 3">
    <name type="scientific">Brochothrix campestris FSL F6-1037</name>
    <dbReference type="NCBI Taxonomy" id="1265861"/>
    <lineage>
        <taxon>Bacteria</taxon>
        <taxon>Bacillati</taxon>
        <taxon>Bacillota</taxon>
        <taxon>Bacilli</taxon>
        <taxon>Bacillales</taxon>
        <taxon>Listeriaceae</taxon>
        <taxon>Brochothrix</taxon>
    </lineage>
</organism>
<dbReference type="Proteomes" id="UP000019243">
    <property type="component" value="Unassembled WGS sequence"/>
</dbReference>
<evidence type="ECO:0000313" key="3">
    <source>
        <dbReference type="Proteomes" id="UP000019243"/>
    </source>
</evidence>
<evidence type="ECO:0000313" key="2">
    <source>
        <dbReference type="EMBL" id="EUJ34187.1"/>
    </source>
</evidence>
<feature type="transmembrane region" description="Helical" evidence="1">
    <location>
        <begin position="12"/>
        <end position="30"/>
    </location>
</feature>
<dbReference type="STRING" id="1265861.BCAMP_12538"/>
<reference evidence="2 3" key="1">
    <citation type="submission" date="2012-12" db="EMBL/GenBank/DDBJ databases">
        <title>Novel taxa of Listeriaceae from agricultural environments in the United States.</title>
        <authorList>
            <person name="den Bakker H.C."/>
            <person name="Allred A."/>
            <person name="Warchocki S."/>
            <person name="Wright E.M."/>
            <person name="Burrell A."/>
            <person name="Nightingale K.K."/>
            <person name="Kephart D."/>
            <person name="Wiedmann M."/>
        </authorList>
    </citation>
    <scope>NUCLEOTIDE SEQUENCE [LARGE SCALE GENOMIC DNA]</scope>
    <source>
        <strain evidence="2 3">FSL F6-1037</strain>
    </source>
</reference>
<comment type="caution">
    <text evidence="2">The sequence shown here is derived from an EMBL/GenBank/DDBJ whole genome shotgun (WGS) entry which is preliminary data.</text>
</comment>
<dbReference type="PATRIC" id="fig|1265861.3.peg.2440"/>
<keyword evidence="3" id="KW-1185">Reference proteome</keyword>
<keyword evidence="1" id="KW-0812">Transmembrane</keyword>
<dbReference type="EMBL" id="AODH01000077">
    <property type="protein sequence ID" value="EUJ34187.1"/>
    <property type="molecule type" value="Genomic_DNA"/>
</dbReference>
<sequence>MQEQTVSEFVKWFIGLILIFGMVSIALFLYQFQDINTYKQQVNYQIERQGGLTKEAIAALKKESEDNYNGRYTIKSDKLNQKVQFGEQVDYTVVSKITVYLFDIPEVTIEQAGSGVSQVR</sequence>
<gene>
    <name evidence="2" type="ORF">BCAMP_12538</name>
</gene>
<accession>W7CB78</accession>
<dbReference type="AlphaFoldDB" id="W7CB78"/>
<keyword evidence="1" id="KW-0472">Membrane</keyword>
<evidence type="ECO:0000256" key="1">
    <source>
        <dbReference type="SAM" id="Phobius"/>
    </source>
</evidence>
<proteinExistence type="predicted"/>
<dbReference type="OrthoDB" id="2200156at2"/>
<keyword evidence="1" id="KW-1133">Transmembrane helix</keyword>
<dbReference type="RefSeq" id="WP_035315769.1">
    <property type="nucleotide sequence ID" value="NZ_AODH01000077.1"/>
</dbReference>
<name>W7CB78_9LIST</name>
<protein>
    <submittedName>
        <fullName evidence="2">Uncharacterized protein</fullName>
    </submittedName>
</protein>